<gene>
    <name evidence="1" type="ORF">SAMN05443633_1313</name>
</gene>
<dbReference type="AlphaFoldDB" id="A0A1M5N183"/>
<reference evidence="2" key="1">
    <citation type="submission" date="2016-11" db="EMBL/GenBank/DDBJ databases">
        <authorList>
            <person name="Varghese N."/>
            <person name="Submissions S."/>
        </authorList>
    </citation>
    <scope>NUCLEOTIDE SEQUENCE [LARGE SCALE GENOMIC DNA]</scope>
    <source>
        <strain evidence="2">DSM 27619</strain>
    </source>
</reference>
<keyword evidence="2" id="KW-1185">Reference proteome</keyword>
<sequence>MVINQVKVVKNSLQKINENLLQFYFRNSKKHYIFATTKNKVILVKKMT</sequence>
<name>A0A1M5N183_9FLAO</name>
<evidence type="ECO:0000313" key="1">
    <source>
        <dbReference type="EMBL" id="SHG83247.1"/>
    </source>
</evidence>
<accession>A0A1M5N183</accession>
<dbReference type="EMBL" id="FQUT01000031">
    <property type="protein sequence ID" value="SHG83247.1"/>
    <property type="molecule type" value="Genomic_DNA"/>
</dbReference>
<proteinExistence type="predicted"/>
<dbReference type="Proteomes" id="UP000184518">
    <property type="component" value="Unassembled WGS sequence"/>
</dbReference>
<organism evidence="1 2">
    <name type="scientific">Chryseobacterium arachidis</name>
    <dbReference type="NCBI Taxonomy" id="1416778"/>
    <lineage>
        <taxon>Bacteria</taxon>
        <taxon>Pseudomonadati</taxon>
        <taxon>Bacteroidota</taxon>
        <taxon>Flavobacteriia</taxon>
        <taxon>Flavobacteriales</taxon>
        <taxon>Weeksellaceae</taxon>
        <taxon>Chryseobacterium group</taxon>
        <taxon>Chryseobacterium</taxon>
    </lineage>
</organism>
<protein>
    <submittedName>
        <fullName evidence="1">Uncharacterized protein</fullName>
    </submittedName>
</protein>
<evidence type="ECO:0000313" key="2">
    <source>
        <dbReference type="Proteomes" id="UP000184518"/>
    </source>
</evidence>